<evidence type="ECO:0000313" key="12">
    <source>
        <dbReference type="EMBL" id="ARE86619.1"/>
    </source>
</evidence>
<dbReference type="PANTHER" id="PTHR24421">
    <property type="entry name" value="NITRATE/NITRITE SENSOR PROTEIN NARX-RELATED"/>
    <property type="match status" value="1"/>
</dbReference>
<dbReference type="GO" id="GO:0005524">
    <property type="term" value="F:ATP binding"/>
    <property type="evidence" value="ECO:0007669"/>
    <property type="project" value="UniProtKB-KW"/>
</dbReference>
<dbReference type="Gene3D" id="1.20.5.1930">
    <property type="match status" value="1"/>
</dbReference>
<protein>
    <recommendedName>
        <fullName evidence="2">histidine kinase</fullName>
        <ecNumber evidence="2">2.7.13.3</ecNumber>
    </recommendedName>
</protein>
<keyword evidence="4 12" id="KW-0808">Transferase</keyword>
<feature type="domain" description="Histidine kinase/HSP90-like ATPase" evidence="10">
    <location>
        <begin position="366"/>
        <end position="459"/>
    </location>
</feature>
<keyword evidence="3" id="KW-0597">Phosphoprotein</keyword>
<dbReference type="GO" id="GO:0046983">
    <property type="term" value="F:protein dimerization activity"/>
    <property type="evidence" value="ECO:0007669"/>
    <property type="project" value="InterPro"/>
</dbReference>
<evidence type="ECO:0000256" key="6">
    <source>
        <dbReference type="ARBA" id="ARBA00022777"/>
    </source>
</evidence>
<dbReference type="InterPro" id="IPR050482">
    <property type="entry name" value="Sensor_HK_TwoCompSys"/>
</dbReference>
<feature type="transmembrane region" description="Helical" evidence="9">
    <location>
        <begin position="220"/>
        <end position="240"/>
    </location>
</feature>
<reference evidence="11 13" key="1">
    <citation type="submission" date="2016-10" db="EMBL/GenBank/DDBJ databases">
        <title>Complete Genome Sequence of Acetogen Clostridium formicoaceticum ATCC 27076.</title>
        <authorList>
            <person name="Bao T."/>
            <person name="Cheng C."/>
            <person name="Zhao J."/>
            <person name="Yang S.-T."/>
            <person name="Wang J."/>
            <person name="Wang M."/>
        </authorList>
    </citation>
    <scope>NUCLEOTIDE SEQUENCE [LARGE SCALE GENOMIC DNA]</scope>
    <source>
        <strain evidence="11 13">ATCC 27076</strain>
    </source>
</reference>
<evidence type="ECO:0000256" key="2">
    <source>
        <dbReference type="ARBA" id="ARBA00012438"/>
    </source>
</evidence>
<accession>A0AAC9RJA1</accession>
<organism evidence="12 14">
    <name type="scientific">Clostridium formicaceticum</name>
    <dbReference type="NCBI Taxonomy" id="1497"/>
    <lineage>
        <taxon>Bacteria</taxon>
        <taxon>Bacillati</taxon>
        <taxon>Bacillota</taxon>
        <taxon>Clostridia</taxon>
        <taxon>Eubacteriales</taxon>
        <taxon>Clostridiaceae</taxon>
        <taxon>Clostridium</taxon>
    </lineage>
</organism>
<name>A0AAC9RJA1_9CLOT</name>
<dbReference type="PANTHER" id="PTHR24421:SF10">
    <property type="entry name" value="NITRATE_NITRITE SENSOR PROTEIN NARQ"/>
    <property type="match status" value="1"/>
</dbReference>
<dbReference type="Pfam" id="PF02518">
    <property type="entry name" value="HATPase_c"/>
    <property type="match status" value="1"/>
</dbReference>
<dbReference type="InterPro" id="IPR003594">
    <property type="entry name" value="HATPase_dom"/>
</dbReference>
<dbReference type="GO" id="GO:0016020">
    <property type="term" value="C:membrane"/>
    <property type="evidence" value="ECO:0007669"/>
    <property type="project" value="InterPro"/>
</dbReference>
<evidence type="ECO:0000313" key="14">
    <source>
        <dbReference type="Proteomes" id="UP000192478"/>
    </source>
</evidence>
<reference evidence="12 14" key="2">
    <citation type="submission" date="2017-03" db="EMBL/GenBank/DDBJ databases">
        <title>Complete sequence of Clostridium formicaceticum DSM 92.</title>
        <authorList>
            <person name="Poehlein A."/>
            <person name="Karl M."/>
            <person name="Bengelsdorf F.R."/>
            <person name="Duerre P."/>
            <person name="Daniel R."/>
        </authorList>
    </citation>
    <scope>NUCLEOTIDE SEQUENCE [LARGE SCALE GENOMIC DNA]</scope>
    <source>
        <strain evidence="12 14">DSM 92</strain>
    </source>
</reference>
<evidence type="ECO:0000256" key="1">
    <source>
        <dbReference type="ARBA" id="ARBA00000085"/>
    </source>
</evidence>
<feature type="transmembrane region" description="Helical" evidence="9">
    <location>
        <begin position="107"/>
        <end position="126"/>
    </location>
</feature>
<feature type="transmembrane region" description="Helical" evidence="9">
    <location>
        <begin position="46"/>
        <end position="67"/>
    </location>
</feature>
<feature type="transmembrane region" description="Helical" evidence="9">
    <location>
        <begin position="132"/>
        <end position="158"/>
    </location>
</feature>
<dbReference type="AlphaFoldDB" id="A0AAC9RJA1"/>
<feature type="transmembrane region" description="Helical" evidence="9">
    <location>
        <begin position="6"/>
        <end position="25"/>
    </location>
</feature>
<evidence type="ECO:0000256" key="4">
    <source>
        <dbReference type="ARBA" id="ARBA00022679"/>
    </source>
</evidence>
<dbReference type="Proteomes" id="UP000177894">
    <property type="component" value="Chromosome"/>
</dbReference>
<keyword evidence="9" id="KW-0812">Transmembrane</keyword>
<comment type="catalytic activity">
    <reaction evidence="1">
        <text>ATP + protein L-histidine = ADP + protein N-phospho-L-histidine.</text>
        <dbReference type="EC" id="2.7.13.3"/>
    </reaction>
</comment>
<keyword evidence="5" id="KW-0547">Nucleotide-binding</keyword>
<evidence type="ECO:0000256" key="3">
    <source>
        <dbReference type="ARBA" id="ARBA00022553"/>
    </source>
</evidence>
<dbReference type="InterPro" id="IPR036890">
    <property type="entry name" value="HATPase_C_sf"/>
</dbReference>
<dbReference type="RefSeq" id="WP_070967428.1">
    <property type="nucleotide sequence ID" value="NZ_CP017603.1"/>
</dbReference>
<dbReference type="Proteomes" id="UP000192478">
    <property type="component" value="Chromosome"/>
</dbReference>
<evidence type="ECO:0000256" key="5">
    <source>
        <dbReference type="ARBA" id="ARBA00022741"/>
    </source>
</evidence>
<dbReference type="InterPro" id="IPR011712">
    <property type="entry name" value="Sig_transdc_His_kin_sub3_dim/P"/>
</dbReference>
<dbReference type="CDD" id="cd16917">
    <property type="entry name" value="HATPase_UhpB-NarQ-NarX-like"/>
    <property type="match status" value="1"/>
</dbReference>
<keyword evidence="9" id="KW-1133">Transmembrane helix</keyword>
<keyword evidence="13" id="KW-1185">Reference proteome</keyword>
<evidence type="ECO:0000256" key="9">
    <source>
        <dbReference type="SAM" id="Phobius"/>
    </source>
</evidence>
<dbReference type="SMART" id="SM00387">
    <property type="entry name" value="HATPase_c"/>
    <property type="match status" value="1"/>
</dbReference>
<dbReference type="EMBL" id="CP017603">
    <property type="protein sequence ID" value="AOY76239.1"/>
    <property type="molecule type" value="Genomic_DNA"/>
</dbReference>
<gene>
    <name evidence="12" type="primary">liaS</name>
    <name evidence="11" type="ORF">BJL90_10195</name>
    <name evidence="12" type="ORF">CLFO_09440</name>
</gene>
<keyword evidence="8" id="KW-0902">Two-component regulatory system</keyword>
<dbReference type="SUPFAM" id="SSF55874">
    <property type="entry name" value="ATPase domain of HSP90 chaperone/DNA topoisomerase II/histidine kinase"/>
    <property type="match status" value="1"/>
</dbReference>
<dbReference type="Pfam" id="PF07730">
    <property type="entry name" value="HisKA_3"/>
    <property type="match status" value="1"/>
</dbReference>
<sequence length="466" mass="53533">MGKYEYVILFFIYGLAFFSMGISALQQKEMKISNFQLLKSIRYLGIFGVTHGITEWVIMLRIIGIYAEFDFRLFLIQISLNTLSFAFLLIFGMRLLKGTNQLTKTSYIPMVLFLIWTAAVVYSMYLHDDYKFWFPFYSALGRYFLGFPATLITAFALLKESKTMNSLKLKKIALNYKGMAFCFIIYGVLAGILVGEKNFFPANVINKELFYRIFGFPVELGRGITAVIVTLLFIQAIDIFRWEANEKIIQLTKMQLINNERRKLAREIHDGIIQNLFATGLQVENLLEIESNLEHEKKLVEIKSNLNDTIDQIRNFMAKMVTKRIEIEDLKASLLELIHQFRKISDLDITFHYNIPAVVLGYLSPDKSTHIYYIVQEALYNVCKHAEATKVKVKLASDLNTVIVSVQDNGKGFKTDAVYNGKNYGIISMKERAAMIHGSVTIDSTSRGVKVLLTVPWEEEDNEKEN</sequence>
<proteinExistence type="predicted"/>
<evidence type="ECO:0000256" key="8">
    <source>
        <dbReference type="ARBA" id="ARBA00023012"/>
    </source>
</evidence>
<feature type="transmembrane region" description="Helical" evidence="9">
    <location>
        <begin position="179"/>
        <end position="200"/>
    </location>
</feature>
<dbReference type="GO" id="GO:0000155">
    <property type="term" value="F:phosphorelay sensor kinase activity"/>
    <property type="evidence" value="ECO:0007669"/>
    <property type="project" value="InterPro"/>
</dbReference>
<keyword evidence="9" id="KW-0472">Membrane</keyword>
<dbReference type="Gene3D" id="3.30.565.10">
    <property type="entry name" value="Histidine kinase-like ATPase, C-terminal domain"/>
    <property type="match status" value="1"/>
</dbReference>
<dbReference type="EC" id="2.7.13.3" evidence="2"/>
<evidence type="ECO:0000313" key="13">
    <source>
        <dbReference type="Proteomes" id="UP000177894"/>
    </source>
</evidence>
<keyword evidence="7" id="KW-0067">ATP-binding</keyword>
<evidence type="ECO:0000256" key="7">
    <source>
        <dbReference type="ARBA" id="ARBA00022840"/>
    </source>
</evidence>
<dbReference type="KEGG" id="cfm:BJL90_10195"/>
<feature type="transmembrane region" description="Helical" evidence="9">
    <location>
        <begin position="73"/>
        <end position="95"/>
    </location>
</feature>
<evidence type="ECO:0000259" key="10">
    <source>
        <dbReference type="SMART" id="SM00387"/>
    </source>
</evidence>
<dbReference type="EMBL" id="CP020559">
    <property type="protein sequence ID" value="ARE86619.1"/>
    <property type="molecule type" value="Genomic_DNA"/>
</dbReference>
<keyword evidence="6 12" id="KW-0418">Kinase</keyword>
<evidence type="ECO:0000313" key="11">
    <source>
        <dbReference type="EMBL" id="AOY76239.1"/>
    </source>
</evidence>